<name>A0A5R8WJJ6_9BACT</name>
<keyword evidence="3" id="KW-1185">Reference proteome</keyword>
<reference evidence="2 3" key="1">
    <citation type="submission" date="2019-05" db="EMBL/GenBank/DDBJ databases">
        <title>Hymenobacter edaphi sp. nov., isolated from abandoned arsenic-contaminated farmland soil.</title>
        <authorList>
            <person name="Nie L."/>
        </authorList>
    </citation>
    <scope>NUCLEOTIDE SEQUENCE [LARGE SCALE GENOMIC DNA]</scope>
    <source>
        <strain evidence="2 3">1-3-3-8</strain>
    </source>
</reference>
<dbReference type="AlphaFoldDB" id="A0A5R8WJJ6"/>
<keyword evidence="1" id="KW-0732">Signal</keyword>
<dbReference type="RefSeq" id="WP_138081686.1">
    <property type="nucleotide sequence ID" value="NZ_VAJM01000016.1"/>
</dbReference>
<sequence>MRKLTGPLLAFALLLSTASLAVGQGLNLDHLQRMSTLPADLPLPKLTAVLFPSDWAYRGYIGQTTEAYWTAGETWTDASDERELSEYWVSLRPMPGGAIDVLYKTTHAGSFEALHRELKRLKVPATPVTCLDCEDGPGVRYDCGEYTAALYSRKKAGYPFVVVLHRTAAPLPGTASPATSRN</sequence>
<dbReference type="EMBL" id="VAJM01000016">
    <property type="protein sequence ID" value="TLM88783.1"/>
    <property type="molecule type" value="Genomic_DNA"/>
</dbReference>
<evidence type="ECO:0000256" key="1">
    <source>
        <dbReference type="SAM" id="SignalP"/>
    </source>
</evidence>
<evidence type="ECO:0000313" key="2">
    <source>
        <dbReference type="EMBL" id="TLM88783.1"/>
    </source>
</evidence>
<organism evidence="2 3">
    <name type="scientific">Hymenobacter jeollabukensis</name>
    <dbReference type="NCBI Taxonomy" id="2025313"/>
    <lineage>
        <taxon>Bacteria</taxon>
        <taxon>Pseudomonadati</taxon>
        <taxon>Bacteroidota</taxon>
        <taxon>Cytophagia</taxon>
        <taxon>Cytophagales</taxon>
        <taxon>Hymenobacteraceae</taxon>
        <taxon>Hymenobacter</taxon>
    </lineage>
</organism>
<comment type="caution">
    <text evidence="2">The sequence shown here is derived from an EMBL/GenBank/DDBJ whole genome shotgun (WGS) entry which is preliminary data.</text>
</comment>
<accession>A0A5R8WJJ6</accession>
<gene>
    <name evidence="2" type="ORF">FDY95_23400</name>
</gene>
<dbReference type="Proteomes" id="UP000305517">
    <property type="component" value="Unassembled WGS sequence"/>
</dbReference>
<feature type="signal peptide" evidence="1">
    <location>
        <begin position="1"/>
        <end position="21"/>
    </location>
</feature>
<proteinExistence type="predicted"/>
<feature type="chain" id="PRO_5024314941" evidence="1">
    <location>
        <begin position="22"/>
        <end position="182"/>
    </location>
</feature>
<dbReference type="OrthoDB" id="9884020at2"/>
<protein>
    <submittedName>
        <fullName evidence="2">Uncharacterized protein</fullName>
    </submittedName>
</protein>
<evidence type="ECO:0000313" key="3">
    <source>
        <dbReference type="Proteomes" id="UP000305517"/>
    </source>
</evidence>